<protein>
    <submittedName>
        <fullName evidence="4">Lytic polysaccharide monooxygenase</fullName>
    </submittedName>
</protein>
<evidence type="ECO:0000256" key="1">
    <source>
        <dbReference type="ARBA" id="ARBA00022729"/>
    </source>
</evidence>
<comment type="caution">
    <text evidence="4">The sequence shown here is derived from an EMBL/GenBank/DDBJ whole genome shotgun (WGS) entry which is preliminary data.</text>
</comment>
<dbReference type="GO" id="GO:0004497">
    <property type="term" value="F:monooxygenase activity"/>
    <property type="evidence" value="ECO:0007669"/>
    <property type="project" value="UniProtKB-KW"/>
</dbReference>
<sequence>MSKKNANNPRDIRHGRVTSPPSRGSQAMDLELLEEWQVVELEGGKNFPATSAGAFPGHSEDTQSTAPPKDDYILSGGREDARDCINFTDEELAKKKAGAKWNRQDVRAGETFEVEWKYTMRHITRGYRWFITKDGWDENVRISRAQLDPDPFFDDLYTYEPYYDHEADMPPKDKHSVVLPTGKSGHHLILLLWIVADTGAAFYQTFDVNFVEPASKS</sequence>
<dbReference type="PANTHER" id="PTHR34823:SF1">
    <property type="entry name" value="CHITIN-BINDING TYPE-4 DOMAIN-CONTAINING PROTEIN"/>
    <property type="match status" value="1"/>
</dbReference>
<dbReference type="Pfam" id="PF03067">
    <property type="entry name" value="LPMO_10"/>
    <property type="match status" value="1"/>
</dbReference>
<keyword evidence="5" id="KW-1185">Reference proteome</keyword>
<dbReference type="EMBL" id="JACONV010000001">
    <property type="protein sequence ID" value="MBC3953597.1"/>
    <property type="molecule type" value="Genomic_DNA"/>
</dbReference>
<name>A0ABR7B8U2_9PSED</name>
<keyword evidence="1" id="KW-0732">Signal</keyword>
<feature type="region of interest" description="Disordered" evidence="2">
    <location>
        <begin position="1"/>
        <end position="29"/>
    </location>
</feature>
<dbReference type="InterPro" id="IPR004302">
    <property type="entry name" value="Cellulose/chitin-bd_N"/>
</dbReference>
<dbReference type="CDD" id="cd21177">
    <property type="entry name" value="LPMO_AA10"/>
    <property type="match status" value="1"/>
</dbReference>
<gene>
    <name evidence="4" type="ORF">H8S56_01070</name>
</gene>
<proteinExistence type="predicted"/>
<accession>A0ABR7B8U2</accession>
<organism evidence="4 5">
    <name type="scientific">Pseudomonas triticifolii</name>
    <dbReference type="NCBI Taxonomy" id="2762592"/>
    <lineage>
        <taxon>Bacteria</taxon>
        <taxon>Pseudomonadati</taxon>
        <taxon>Pseudomonadota</taxon>
        <taxon>Gammaproteobacteria</taxon>
        <taxon>Pseudomonadales</taxon>
        <taxon>Pseudomonadaceae</taxon>
        <taxon>Pseudomonas</taxon>
    </lineage>
</organism>
<dbReference type="PANTHER" id="PTHR34823">
    <property type="entry name" value="GLCNAC-BINDING PROTEIN A"/>
    <property type="match status" value="1"/>
</dbReference>
<dbReference type="RefSeq" id="WP_187517601.1">
    <property type="nucleotide sequence ID" value="NZ_JACONV010000001.1"/>
</dbReference>
<feature type="region of interest" description="Disordered" evidence="2">
    <location>
        <begin position="47"/>
        <end position="70"/>
    </location>
</feature>
<evidence type="ECO:0000259" key="3">
    <source>
        <dbReference type="Pfam" id="PF03067"/>
    </source>
</evidence>
<evidence type="ECO:0000313" key="5">
    <source>
        <dbReference type="Proteomes" id="UP000660131"/>
    </source>
</evidence>
<dbReference type="Proteomes" id="UP000660131">
    <property type="component" value="Unassembled WGS sequence"/>
</dbReference>
<dbReference type="InterPro" id="IPR051024">
    <property type="entry name" value="GlcNAc_Chitin_IntDeg"/>
</dbReference>
<evidence type="ECO:0000256" key="2">
    <source>
        <dbReference type="SAM" id="MobiDB-lite"/>
    </source>
</evidence>
<evidence type="ECO:0000313" key="4">
    <source>
        <dbReference type="EMBL" id="MBC3953597.1"/>
    </source>
</evidence>
<keyword evidence="4" id="KW-0560">Oxidoreductase</keyword>
<dbReference type="InterPro" id="IPR014756">
    <property type="entry name" value="Ig_E-set"/>
</dbReference>
<dbReference type="Gene3D" id="2.70.50.50">
    <property type="entry name" value="chitin-binding protein cbp21"/>
    <property type="match status" value="1"/>
</dbReference>
<dbReference type="SUPFAM" id="SSF81296">
    <property type="entry name" value="E set domains"/>
    <property type="match status" value="1"/>
</dbReference>
<feature type="domain" description="Chitin-binding type-4" evidence="3">
    <location>
        <begin position="14"/>
        <end position="208"/>
    </location>
</feature>
<keyword evidence="4" id="KW-0503">Monooxygenase</keyword>
<reference evidence="4 5" key="1">
    <citation type="submission" date="2020-08" db="EMBL/GenBank/DDBJ databases">
        <title>Putative novel bacterial strains isolated from necrotic wheat leaf tissues caused by Xanthomonas translucens.</title>
        <authorList>
            <person name="Tambong J.T."/>
        </authorList>
    </citation>
    <scope>NUCLEOTIDE SEQUENCE [LARGE SCALE GENOMIC DNA]</scope>
    <source>
        <strain evidence="4 5">DOAB 1067</strain>
    </source>
</reference>